<dbReference type="InterPro" id="IPR006235">
    <property type="entry name" value="OAc-hSer/O-AcSer_sulfhydrylase"/>
</dbReference>
<proteinExistence type="inferred from homology"/>
<dbReference type="InterPro" id="IPR000277">
    <property type="entry name" value="Cys/Met-Metab_PyrdxlP-dep_enz"/>
</dbReference>
<dbReference type="GO" id="GO:0018826">
    <property type="term" value="F:methionine gamma-lyase activity"/>
    <property type="evidence" value="ECO:0007669"/>
    <property type="project" value="UniProtKB-EC"/>
</dbReference>
<sequence>MSAEPYPHPDAPGIGTLQVHGGTANPPAARPVHPPIYLTASYEFASLRDARECFAQREPGFTYSRTGSPTVALLERRLAALEGGVGAVATASGQAAVTLTILALAGRSGQSPDGEPHPDVPAGHVVASNRIYGGTADLLNDTLAEAGIGVTWVDPHDPAAWAAAATDRTRAFVLESIGNPHADLPDIPAIAEVAHRVGAALVVDNTLATPYLLQPGTLGADVVVHSVTKYLTGNGTSLAGVVVDTGRFAPSADPERWPQFTAPRRRFGGRSLVEGFGDRGALLHLVRAQLLNDLGPSLAPLNAQQALEGVETLDVRVERHCRVAEEIARRLVTHPGVRVVRHPSVPGSRDAAIAARDFPRGTGAVLSFEIDGDTDDVERFFDSLRLFKLAANIGDGRSMATHPAWTTHCRLTPELRETGEITERTVRLSLGREDVADLWADLAQALDAATVKGDAAETAAHARAGATASADNAAPTDNASSAADAAPAASVAAPTAADAALTADNAAPRTPHQPAAKEAVRA</sequence>
<dbReference type="GO" id="GO:0071269">
    <property type="term" value="P:L-homocysteine biosynthetic process"/>
    <property type="evidence" value="ECO:0007669"/>
    <property type="project" value="TreeGrafter"/>
</dbReference>
<evidence type="ECO:0000256" key="4">
    <source>
        <dbReference type="ARBA" id="ARBA00022898"/>
    </source>
</evidence>
<organism evidence="11 12">
    <name type="scientific">Rothia santali</name>
    <dbReference type="NCBI Taxonomy" id="2949643"/>
    <lineage>
        <taxon>Bacteria</taxon>
        <taxon>Bacillati</taxon>
        <taxon>Actinomycetota</taxon>
        <taxon>Actinomycetes</taxon>
        <taxon>Micrococcales</taxon>
        <taxon>Micrococcaceae</taxon>
        <taxon>Rothia</taxon>
    </lineage>
</organism>
<dbReference type="EMBL" id="JANAFB010000004">
    <property type="protein sequence ID" value="MCP3425016.1"/>
    <property type="molecule type" value="Genomic_DNA"/>
</dbReference>
<dbReference type="GO" id="GO:0030170">
    <property type="term" value="F:pyridoxal phosphate binding"/>
    <property type="evidence" value="ECO:0007669"/>
    <property type="project" value="InterPro"/>
</dbReference>
<dbReference type="GO" id="GO:0003961">
    <property type="term" value="F:O-acetylhomoserine aminocarboxypropyltransferase activity"/>
    <property type="evidence" value="ECO:0007669"/>
    <property type="project" value="TreeGrafter"/>
</dbReference>
<gene>
    <name evidence="11" type="ORF">NBM05_02955</name>
</gene>
<dbReference type="PANTHER" id="PTHR43797:SF2">
    <property type="entry name" value="HOMOCYSTEINE_CYSTEINE SYNTHASE"/>
    <property type="match status" value="1"/>
</dbReference>
<keyword evidence="4 9" id="KW-0663">Pyridoxal phosphate</keyword>
<dbReference type="RefSeq" id="WP_254164998.1">
    <property type="nucleotide sequence ID" value="NZ_JANAFB010000004.1"/>
</dbReference>
<protein>
    <recommendedName>
        <fullName evidence="5">homocysteine desulfhydrase</fullName>
        <ecNumber evidence="5">4.4.1.2</ecNumber>
    </recommendedName>
    <alternativeName>
        <fullName evidence="6">Homocysteine desulfhydrase</fullName>
    </alternativeName>
</protein>
<comment type="catalytic activity">
    <reaction evidence="8">
        <text>L-methionine + H2O = methanethiol + 2-oxobutanoate + NH4(+)</text>
        <dbReference type="Rhea" id="RHEA:23800"/>
        <dbReference type="ChEBI" id="CHEBI:15377"/>
        <dbReference type="ChEBI" id="CHEBI:16007"/>
        <dbReference type="ChEBI" id="CHEBI:16763"/>
        <dbReference type="ChEBI" id="CHEBI:28938"/>
        <dbReference type="ChEBI" id="CHEBI:57844"/>
        <dbReference type="EC" id="4.4.1.11"/>
    </reaction>
    <physiologicalReaction direction="left-to-right" evidence="8">
        <dbReference type="Rhea" id="RHEA:23801"/>
    </physiologicalReaction>
</comment>
<dbReference type="GO" id="GO:0006535">
    <property type="term" value="P:cysteine biosynthetic process from serine"/>
    <property type="evidence" value="ECO:0007669"/>
    <property type="project" value="TreeGrafter"/>
</dbReference>
<dbReference type="Gene3D" id="3.40.640.10">
    <property type="entry name" value="Type I PLP-dependent aspartate aminotransferase-like (Major domain)"/>
    <property type="match status" value="1"/>
</dbReference>
<dbReference type="FunFam" id="3.40.640.10:FF:000046">
    <property type="entry name" value="Cystathionine gamma-lyase"/>
    <property type="match status" value="1"/>
</dbReference>
<dbReference type="InterPro" id="IPR015422">
    <property type="entry name" value="PyrdxlP-dep_Trfase_small"/>
</dbReference>
<dbReference type="Pfam" id="PF01053">
    <property type="entry name" value="Cys_Met_Meta_PP"/>
    <property type="match status" value="1"/>
</dbReference>
<dbReference type="InterPro" id="IPR015421">
    <property type="entry name" value="PyrdxlP-dep_Trfase_major"/>
</dbReference>
<dbReference type="GO" id="GO:0019346">
    <property type="term" value="P:transsulfuration"/>
    <property type="evidence" value="ECO:0007669"/>
    <property type="project" value="InterPro"/>
</dbReference>
<evidence type="ECO:0000256" key="3">
    <source>
        <dbReference type="ARBA" id="ARBA00022679"/>
    </source>
</evidence>
<dbReference type="Gene3D" id="3.90.1150.10">
    <property type="entry name" value="Aspartate Aminotransferase, domain 1"/>
    <property type="match status" value="1"/>
</dbReference>
<accession>A0A9X2H951</accession>
<evidence type="ECO:0000313" key="12">
    <source>
        <dbReference type="Proteomes" id="UP001139502"/>
    </source>
</evidence>
<feature type="compositionally biased region" description="Pro residues" evidence="10">
    <location>
        <begin position="1"/>
        <end position="10"/>
    </location>
</feature>
<evidence type="ECO:0000256" key="6">
    <source>
        <dbReference type="ARBA" id="ARBA00047199"/>
    </source>
</evidence>
<evidence type="ECO:0000256" key="7">
    <source>
        <dbReference type="ARBA" id="ARBA00048780"/>
    </source>
</evidence>
<evidence type="ECO:0000256" key="2">
    <source>
        <dbReference type="ARBA" id="ARBA00009077"/>
    </source>
</evidence>
<comment type="cofactor">
    <cofactor evidence="1 9">
        <name>pyridoxal 5'-phosphate</name>
        <dbReference type="ChEBI" id="CHEBI:597326"/>
    </cofactor>
</comment>
<keyword evidence="12" id="KW-1185">Reference proteome</keyword>
<evidence type="ECO:0000256" key="10">
    <source>
        <dbReference type="SAM" id="MobiDB-lite"/>
    </source>
</evidence>
<dbReference type="SUPFAM" id="SSF53383">
    <property type="entry name" value="PLP-dependent transferases"/>
    <property type="match status" value="1"/>
</dbReference>
<dbReference type="AlphaFoldDB" id="A0A9X2H951"/>
<comment type="similarity">
    <text evidence="2 9">Belongs to the trans-sulfuration enzymes family.</text>
</comment>
<evidence type="ECO:0000256" key="9">
    <source>
        <dbReference type="RuleBase" id="RU362118"/>
    </source>
</evidence>
<feature type="region of interest" description="Disordered" evidence="10">
    <location>
        <begin position="1"/>
        <end position="32"/>
    </location>
</feature>
<comment type="catalytic activity">
    <reaction evidence="7">
        <text>L-homocysteine + H2O = 2-oxobutanoate + hydrogen sulfide + NH4(+) + H(+)</text>
        <dbReference type="Rhea" id="RHEA:14501"/>
        <dbReference type="ChEBI" id="CHEBI:15377"/>
        <dbReference type="ChEBI" id="CHEBI:15378"/>
        <dbReference type="ChEBI" id="CHEBI:16763"/>
        <dbReference type="ChEBI" id="CHEBI:28938"/>
        <dbReference type="ChEBI" id="CHEBI:29919"/>
        <dbReference type="ChEBI" id="CHEBI:58199"/>
        <dbReference type="EC" id="4.4.1.2"/>
    </reaction>
    <physiologicalReaction direction="left-to-right" evidence="7">
        <dbReference type="Rhea" id="RHEA:14502"/>
    </physiologicalReaction>
</comment>
<evidence type="ECO:0000313" key="11">
    <source>
        <dbReference type="EMBL" id="MCP3425016.1"/>
    </source>
</evidence>
<feature type="compositionally biased region" description="Low complexity" evidence="10">
    <location>
        <begin position="466"/>
        <end position="508"/>
    </location>
</feature>
<evidence type="ECO:0000256" key="5">
    <source>
        <dbReference type="ARBA" id="ARBA00047175"/>
    </source>
</evidence>
<dbReference type="Proteomes" id="UP001139502">
    <property type="component" value="Unassembled WGS sequence"/>
</dbReference>
<evidence type="ECO:0000256" key="8">
    <source>
        <dbReference type="ARBA" id="ARBA00052699"/>
    </source>
</evidence>
<dbReference type="EC" id="4.4.1.2" evidence="5"/>
<name>A0A9X2H951_9MICC</name>
<feature type="region of interest" description="Disordered" evidence="10">
    <location>
        <begin position="466"/>
        <end position="522"/>
    </location>
</feature>
<dbReference type="PANTHER" id="PTHR43797">
    <property type="entry name" value="HOMOCYSTEINE/CYSTEINE SYNTHASE"/>
    <property type="match status" value="1"/>
</dbReference>
<dbReference type="GO" id="GO:0004124">
    <property type="term" value="F:cysteine synthase activity"/>
    <property type="evidence" value="ECO:0007669"/>
    <property type="project" value="TreeGrafter"/>
</dbReference>
<reference evidence="11" key="1">
    <citation type="submission" date="2022-06" db="EMBL/GenBank/DDBJ databases">
        <title>Rothia sp. isolated from sandalwood seedling.</title>
        <authorList>
            <person name="Tuikhar N."/>
            <person name="Kirdat K."/>
            <person name="Thorat V."/>
            <person name="Swetha P."/>
            <person name="Padma S."/>
            <person name="Sundararaj R."/>
            <person name="Yadav A."/>
        </authorList>
    </citation>
    <scope>NUCLEOTIDE SEQUENCE</scope>
    <source>
        <strain evidence="11">AR01</strain>
    </source>
</reference>
<dbReference type="GO" id="GO:0005737">
    <property type="term" value="C:cytoplasm"/>
    <property type="evidence" value="ECO:0007669"/>
    <property type="project" value="TreeGrafter"/>
</dbReference>
<keyword evidence="3 11" id="KW-0808">Transferase</keyword>
<dbReference type="InterPro" id="IPR015424">
    <property type="entry name" value="PyrdxlP-dep_Trfase"/>
</dbReference>
<dbReference type="GO" id="GO:0047982">
    <property type="term" value="F:homocysteine desulfhydrase activity"/>
    <property type="evidence" value="ECO:0007669"/>
    <property type="project" value="UniProtKB-EC"/>
</dbReference>
<comment type="caution">
    <text evidence="11">The sequence shown here is derived from an EMBL/GenBank/DDBJ whole genome shotgun (WGS) entry which is preliminary data.</text>
</comment>
<evidence type="ECO:0000256" key="1">
    <source>
        <dbReference type="ARBA" id="ARBA00001933"/>
    </source>
</evidence>